<dbReference type="Gene3D" id="1.20.1600.10">
    <property type="entry name" value="Outer membrane efflux proteins (OEP)"/>
    <property type="match status" value="2"/>
</dbReference>
<dbReference type="NCBIfam" id="TIGR01845">
    <property type="entry name" value="outer_NodT"/>
    <property type="match status" value="1"/>
</dbReference>
<dbReference type="InterPro" id="IPR003423">
    <property type="entry name" value="OMP_efflux"/>
</dbReference>
<dbReference type="PROSITE" id="PS51318">
    <property type="entry name" value="TAT"/>
    <property type="match status" value="1"/>
</dbReference>
<keyword evidence="2" id="KW-0812">Transmembrane</keyword>
<evidence type="ECO:0000256" key="2">
    <source>
        <dbReference type="RuleBase" id="RU362097"/>
    </source>
</evidence>
<dbReference type="InterPro" id="IPR010131">
    <property type="entry name" value="MdtP/NodT-like"/>
</dbReference>
<feature type="non-terminal residue" evidence="3">
    <location>
        <position position="445"/>
    </location>
</feature>
<dbReference type="Proteomes" id="UP000249135">
    <property type="component" value="Unassembled WGS sequence"/>
</dbReference>
<dbReference type="Gene3D" id="2.20.200.10">
    <property type="entry name" value="Outer membrane efflux proteins (OEP)"/>
    <property type="match status" value="1"/>
</dbReference>
<keyword evidence="2" id="KW-0564">Palmitate</keyword>
<accession>A0A2W5Q3B1</accession>
<keyword evidence="2" id="KW-0472">Membrane</keyword>
<sequence length="445" mass="46681">MPALHPRPAERVSQPPATGRRLLAASAAAAALLALAGCAVGPDYQRPSVAAGAALQAFKEDGPWRPATPAVPDAQTPWWSQFGDPQLDALVDQALAANQTLQQADAAYRQAQAVVQGASAAFYPTVGLAASGGRGRSKSNGQSVLGDTHAWSLQAAWEPDLWGRVRRSVEAGSDSAQASAADLAAARLSIQAAVVNDYIQLRIDDRQKALYARTLEGYRKSLQLTQAQYRAGTVMRSDVALAESTLASAEAQAIDIDLTRRQLEHALAVLLGKTPAEFGLPPMTTDAPLALNLPVAPPGLPSQLLERRPDIAGAERRAAAANAQIGVATAAYYPDFTLSASGGFAGAGLTAWARTPDKVWSLGFALAQQDVEDNLAALHQLADEQQAQDRAVAAANDSVRVLLSQYRAGTTNYTAVITAQALALTAERTALQLQGRRYAASVALV</sequence>
<comment type="subcellular location">
    <subcellularLocation>
        <location evidence="2">Cell membrane</location>
        <topology evidence="2">Lipid-anchor</topology>
    </subcellularLocation>
</comment>
<evidence type="ECO:0000313" key="4">
    <source>
        <dbReference type="Proteomes" id="UP000249135"/>
    </source>
</evidence>
<dbReference type="SUPFAM" id="SSF56954">
    <property type="entry name" value="Outer membrane efflux proteins (OEP)"/>
    <property type="match status" value="1"/>
</dbReference>
<dbReference type="InterPro" id="IPR006311">
    <property type="entry name" value="TAT_signal"/>
</dbReference>
<evidence type="ECO:0000313" key="3">
    <source>
        <dbReference type="EMBL" id="PZQ71698.1"/>
    </source>
</evidence>
<keyword evidence="2" id="KW-0449">Lipoprotein</keyword>
<evidence type="ECO:0000256" key="1">
    <source>
        <dbReference type="ARBA" id="ARBA00007613"/>
    </source>
</evidence>
<dbReference type="GO" id="GO:0005886">
    <property type="term" value="C:plasma membrane"/>
    <property type="evidence" value="ECO:0007669"/>
    <property type="project" value="UniProtKB-SubCell"/>
</dbReference>
<proteinExistence type="inferred from homology"/>
<dbReference type="GO" id="GO:0015562">
    <property type="term" value="F:efflux transmembrane transporter activity"/>
    <property type="evidence" value="ECO:0007669"/>
    <property type="project" value="InterPro"/>
</dbReference>
<protein>
    <submittedName>
        <fullName evidence="3">RND transporter</fullName>
    </submittedName>
</protein>
<organism evidence="3 4">
    <name type="scientific">Variovorax paradoxus</name>
    <dbReference type="NCBI Taxonomy" id="34073"/>
    <lineage>
        <taxon>Bacteria</taxon>
        <taxon>Pseudomonadati</taxon>
        <taxon>Pseudomonadota</taxon>
        <taxon>Betaproteobacteria</taxon>
        <taxon>Burkholderiales</taxon>
        <taxon>Comamonadaceae</taxon>
        <taxon>Variovorax</taxon>
    </lineage>
</organism>
<dbReference type="EMBL" id="QFPP01000238">
    <property type="protein sequence ID" value="PZQ71698.1"/>
    <property type="molecule type" value="Genomic_DNA"/>
</dbReference>
<keyword evidence="2" id="KW-1134">Transmembrane beta strand</keyword>
<gene>
    <name evidence="3" type="ORF">DI563_17275</name>
</gene>
<dbReference type="AlphaFoldDB" id="A0A2W5Q3B1"/>
<dbReference type="PANTHER" id="PTHR30203">
    <property type="entry name" value="OUTER MEMBRANE CATION EFFLUX PROTEIN"/>
    <property type="match status" value="1"/>
</dbReference>
<reference evidence="3 4" key="1">
    <citation type="submission" date="2017-08" db="EMBL/GenBank/DDBJ databases">
        <title>Infants hospitalized years apart are colonized by the same room-sourced microbial strains.</title>
        <authorList>
            <person name="Brooks B."/>
            <person name="Olm M.R."/>
            <person name="Firek B.A."/>
            <person name="Baker R."/>
            <person name="Thomas B.C."/>
            <person name="Morowitz M.J."/>
            <person name="Banfield J.F."/>
        </authorList>
    </citation>
    <scope>NUCLEOTIDE SEQUENCE [LARGE SCALE GENOMIC DNA]</scope>
    <source>
        <strain evidence="3">S2_005_003_R2_41</strain>
    </source>
</reference>
<comment type="caution">
    <text evidence="3">The sequence shown here is derived from an EMBL/GenBank/DDBJ whole genome shotgun (WGS) entry which is preliminary data.</text>
</comment>
<dbReference type="Pfam" id="PF02321">
    <property type="entry name" value="OEP"/>
    <property type="match status" value="2"/>
</dbReference>
<name>A0A2W5Q3B1_VARPD</name>
<comment type="similarity">
    <text evidence="1 2">Belongs to the outer membrane factor (OMF) (TC 1.B.17) family.</text>
</comment>
<dbReference type="PANTHER" id="PTHR30203:SF33">
    <property type="entry name" value="BLR4455 PROTEIN"/>
    <property type="match status" value="1"/>
</dbReference>